<evidence type="ECO:0000256" key="1">
    <source>
        <dbReference type="SAM" id="Phobius"/>
    </source>
</evidence>
<sequence length="36" mass="4077">MSYTCCNTNLSVLLQNAILTKSAFIFITLNYLIVCF</sequence>
<keyword evidence="1" id="KW-0812">Transmembrane</keyword>
<evidence type="ECO:0000313" key="2">
    <source>
        <dbReference type="EMBL" id="DAF44031.1"/>
    </source>
</evidence>
<keyword evidence="1" id="KW-1133">Transmembrane helix</keyword>
<dbReference type="EMBL" id="BK032510">
    <property type="protein sequence ID" value="DAF44031.1"/>
    <property type="molecule type" value="Genomic_DNA"/>
</dbReference>
<name>A0A8S5RZV3_9CAUD</name>
<organism evidence="2">
    <name type="scientific">Myoviridae sp. ctNQV2</name>
    <dbReference type="NCBI Taxonomy" id="2827683"/>
    <lineage>
        <taxon>Viruses</taxon>
        <taxon>Duplodnaviria</taxon>
        <taxon>Heunggongvirae</taxon>
        <taxon>Uroviricota</taxon>
        <taxon>Caudoviricetes</taxon>
    </lineage>
</organism>
<accession>A0A8S5RZV3</accession>
<protein>
    <submittedName>
        <fullName evidence="2">Uncharacterized protein</fullName>
    </submittedName>
</protein>
<proteinExistence type="predicted"/>
<reference evidence="2" key="1">
    <citation type="journal article" date="2021" name="Proc. Natl. Acad. Sci. U.S.A.">
        <title>A Catalog of Tens of Thousands of Viruses from Human Metagenomes Reveals Hidden Associations with Chronic Diseases.</title>
        <authorList>
            <person name="Tisza M.J."/>
            <person name="Buck C.B."/>
        </authorList>
    </citation>
    <scope>NUCLEOTIDE SEQUENCE</scope>
    <source>
        <strain evidence="2">CtNQV2</strain>
    </source>
</reference>
<feature type="transmembrane region" description="Helical" evidence="1">
    <location>
        <begin position="12"/>
        <end position="34"/>
    </location>
</feature>
<keyword evidence="1" id="KW-0472">Membrane</keyword>